<dbReference type="OrthoDB" id="341259at2759"/>
<dbReference type="Proteomes" id="UP000326565">
    <property type="component" value="Unassembled WGS sequence"/>
</dbReference>
<accession>A0A5N5X011</accession>
<gene>
    <name evidence="1" type="ORF">BDV29DRAFT_175708</name>
</gene>
<evidence type="ECO:0000313" key="2">
    <source>
        <dbReference type="Proteomes" id="UP000326565"/>
    </source>
</evidence>
<proteinExistence type="predicted"/>
<keyword evidence="2" id="KW-1185">Reference proteome</keyword>
<dbReference type="EMBL" id="ML732229">
    <property type="protein sequence ID" value="KAB8073337.1"/>
    <property type="molecule type" value="Genomic_DNA"/>
</dbReference>
<dbReference type="AlphaFoldDB" id="A0A5N5X011"/>
<reference evidence="1 2" key="1">
    <citation type="submission" date="2019-04" db="EMBL/GenBank/DDBJ databases">
        <title>Friends and foes A comparative genomics study of 23 Aspergillus species from section Flavi.</title>
        <authorList>
            <consortium name="DOE Joint Genome Institute"/>
            <person name="Kjaerbolling I."/>
            <person name="Vesth T."/>
            <person name="Frisvad J.C."/>
            <person name="Nybo J.L."/>
            <person name="Theobald S."/>
            <person name="Kildgaard S."/>
            <person name="Isbrandt T."/>
            <person name="Kuo A."/>
            <person name="Sato A."/>
            <person name="Lyhne E.K."/>
            <person name="Kogle M.E."/>
            <person name="Wiebenga A."/>
            <person name="Kun R.S."/>
            <person name="Lubbers R.J."/>
            <person name="Makela M.R."/>
            <person name="Barry K."/>
            <person name="Chovatia M."/>
            <person name="Clum A."/>
            <person name="Daum C."/>
            <person name="Haridas S."/>
            <person name="He G."/>
            <person name="LaButti K."/>
            <person name="Lipzen A."/>
            <person name="Mondo S."/>
            <person name="Riley R."/>
            <person name="Salamov A."/>
            <person name="Simmons B.A."/>
            <person name="Magnuson J.K."/>
            <person name="Henrissat B."/>
            <person name="Mortensen U.H."/>
            <person name="Larsen T.O."/>
            <person name="Devries R.P."/>
            <person name="Grigoriev I.V."/>
            <person name="Machida M."/>
            <person name="Baker S.E."/>
            <person name="Andersen M.R."/>
        </authorList>
    </citation>
    <scope>NUCLEOTIDE SEQUENCE [LARGE SCALE GENOMIC DNA]</scope>
    <source>
        <strain evidence="1 2">CBS 151.66</strain>
    </source>
</reference>
<sequence>MKFSITLPAIWPWSQIPNLLVRTNRHLHNTVNPFLYRFDAIHGQMSALLWPANHGIVKTAQN</sequence>
<organism evidence="1 2">
    <name type="scientific">Aspergillus leporis</name>
    <dbReference type="NCBI Taxonomy" id="41062"/>
    <lineage>
        <taxon>Eukaryota</taxon>
        <taxon>Fungi</taxon>
        <taxon>Dikarya</taxon>
        <taxon>Ascomycota</taxon>
        <taxon>Pezizomycotina</taxon>
        <taxon>Eurotiomycetes</taxon>
        <taxon>Eurotiomycetidae</taxon>
        <taxon>Eurotiales</taxon>
        <taxon>Aspergillaceae</taxon>
        <taxon>Aspergillus</taxon>
        <taxon>Aspergillus subgen. Circumdati</taxon>
    </lineage>
</organism>
<name>A0A5N5X011_9EURO</name>
<protein>
    <submittedName>
        <fullName evidence="1">Uncharacterized protein</fullName>
    </submittedName>
</protein>
<evidence type="ECO:0000313" key="1">
    <source>
        <dbReference type="EMBL" id="KAB8073337.1"/>
    </source>
</evidence>